<dbReference type="PANTHER" id="PTHR31094">
    <property type="entry name" value="RIKEN CDNA 2310061I04 GENE"/>
    <property type="match status" value="1"/>
</dbReference>
<evidence type="ECO:0000313" key="3">
    <source>
        <dbReference type="RefSeq" id="XP_067169738.1"/>
    </source>
</evidence>
<evidence type="ECO:0000256" key="1">
    <source>
        <dbReference type="SAM" id="MobiDB-lite"/>
    </source>
</evidence>
<dbReference type="Pfam" id="PF10184">
    <property type="entry name" value="DUF2358"/>
    <property type="match status" value="1"/>
</dbReference>
<feature type="region of interest" description="Disordered" evidence="1">
    <location>
        <begin position="176"/>
        <end position="196"/>
    </location>
</feature>
<name>A0ABM4FXQ5_9AVES</name>
<dbReference type="GeneID" id="136994696"/>
<dbReference type="PANTHER" id="PTHR31094:SF2">
    <property type="entry name" value="RIKEN CDNA 2310061I04 GENE"/>
    <property type="match status" value="1"/>
</dbReference>
<proteinExistence type="predicted"/>
<feature type="compositionally biased region" description="Pro residues" evidence="1">
    <location>
        <begin position="104"/>
        <end position="115"/>
    </location>
</feature>
<dbReference type="Proteomes" id="UP001652627">
    <property type="component" value="Chromosome 32"/>
</dbReference>
<organism evidence="2 3">
    <name type="scientific">Apteryx mantelli</name>
    <name type="common">North Island brown kiwi</name>
    <dbReference type="NCBI Taxonomy" id="2696672"/>
    <lineage>
        <taxon>Eukaryota</taxon>
        <taxon>Metazoa</taxon>
        <taxon>Chordata</taxon>
        <taxon>Craniata</taxon>
        <taxon>Vertebrata</taxon>
        <taxon>Euteleostomi</taxon>
        <taxon>Archelosauria</taxon>
        <taxon>Archosauria</taxon>
        <taxon>Dinosauria</taxon>
        <taxon>Saurischia</taxon>
        <taxon>Theropoda</taxon>
        <taxon>Coelurosauria</taxon>
        <taxon>Aves</taxon>
        <taxon>Palaeognathae</taxon>
        <taxon>Apterygiformes</taxon>
        <taxon>Apterygidae</taxon>
        <taxon>Apteryx</taxon>
    </lineage>
</organism>
<evidence type="ECO:0000313" key="2">
    <source>
        <dbReference type="Proteomes" id="UP001652627"/>
    </source>
</evidence>
<protein>
    <submittedName>
        <fullName evidence="3">Uncharacterized protein C6orf136 homolog</fullName>
    </submittedName>
</protein>
<gene>
    <name evidence="3" type="primary">C32H6orf136</name>
</gene>
<reference evidence="3" key="1">
    <citation type="submission" date="2025-08" db="UniProtKB">
        <authorList>
            <consortium name="RefSeq"/>
        </authorList>
    </citation>
    <scope>IDENTIFICATION</scope>
    <source>
        <tissue evidence="3">Blood</tissue>
    </source>
</reference>
<feature type="compositionally biased region" description="Low complexity" evidence="1">
    <location>
        <begin position="117"/>
        <end position="135"/>
    </location>
</feature>
<dbReference type="InterPro" id="IPR018790">
    <property type="entry name" value="DUF2358"/>
</dbReference>
<keyword evidence="2" id="KW-1185">Reference proteome</keyword>
<dbReference type="RefSeq" id="XP_067169738.1">
    <property type="nucleotide sequence ID" value="XM_067313637.1"/>
</dbReference>
<feature type="region of interest" description="Disordered" evidence="1">
    <location>
        <begin position="104"/>
        <end position="138"/>
    </location>
</feature>
<accession>A0ABM4FXQ5</accession>
<sequence>MYRHSQAAAVAAAVAARLRPAARLRAWPAAAAAGAHGGDPPRRRYRARPQERVGWAWLGAEGAWPRGSPAPPLPAPFSHCLQDLDPGRIGAGGRGGATAAVAPLLPPPRGPPRPPGARRCPPGAGAGAARALSPPEGLEGAITTVDGRREDDIAVRDRPPLPPAAAAAATLLLRPLPPARSAATGPGPARRSQPSMEEHLALVHAKLQHELPNFFQKIHDYGLYSPDVEFVNQPLRLRTRGRAMYQVALALCRAAAWGYFASVRLEVLALTQHPEDWSVRARWRLTGLPFHLCLLRFYRRDKRDLLRSYDAFSTFFLDSQGLIRCHHIDKLMPAPGAVAEAKKLLVAAAAGLAQAGPALQLVLEPPGAPGPPGPP</sequence>